<protein>
    <submittedName>
        <fullName evidence="2">Uncharacterized protein</fullName>
    </submittedName>
</protein>
<dbReference type="InterPro" id="IPR022024">
    <property type="entry name" value="DUF3602"/>
</dbReference>
<feature type="compositionally biased region" description="Basic and acidic residues" evidence="1">
    <location>
        <begin position="73"/>
        <end position="82"/>
    </location>
</feature>
<feature type="compositionally biased region" description="Basic and acidic residues" evidence="1">
    <location>
        <begin position="40"/>
        <end position="55"/>
    </location>
</feature>
<name>A0A1B9G4I3_9TREE</name>
<dbReference type="PANTHER" id="PTHR34693">
    <property type="entry name" value="PROTEIN PAR32"/>
    <property type="match status" value="1"/>
</dbReference>
<feature type="compositionally biased region" description="Low complexity" evidence="1">
    <location>
        <begin position="123"/>
        <end position="133"/>
    </location>
</feature>
<reference evidence="2" key="1">
    <citation type="submission" date="2013-07" db="EMBL/GenBank/DDBJ databases">
        <title>The Genome Sequence of Cryptococcus bestiolae CBS10118.</title>
        <authorList>
            <consortium name="The Broad Institute Genome Sequencing Platform"/>
            <person name="Cuomo C."/>
            <person name="Litvintseva A."/>
            <person name="Chen Y."/>
            <person name="Heitman J."/>
            <person name="Sun S."/>
            <person name="Springer D."/>
            <person name="Dromer F."/>
            <person name="Young S.K."/>
            <person name="Zeng Q."/>
            <person name="Gargeya S."/>
            <person name="Fitzgerald M."/>
            <person name="Abouelleil A."/>
            <person name="Alvarado L."/>
            <person name="Berlin A.M."/>
            <person name="Chapman S.B."/>
            <person name="Dewar J."/>
            <person name="Goldberg J."/>
            <person name="Griggs A."/>
            <person name="Gujja S."/>
            <person name="Hansen M."/>
            <person name="Howarth C."/>
            <person name="Imamovic A."/>
            <person name="Larimer J."/>
            <person name="McCowan C."/>
            <person name="Murphy C."/>
            <person name="Pearson M."/>
            <person name="Priest M."/>
            <person name="Roberts A."/>
            <person name="Saif S."/>
            <person name="Shea T."/>
            <person name="Sykes S."/>
            <person name="Wortman J."/>
            <person name="Nusbaum C."/>
            <person name="Birren B."/>
        </authorList>
    </citation>
    <scope>NUCLEOTIDE SEQUENCE [LARGE SCALE GENOMIC DNA]</scope>
    <source>
        <strain evidence="2">CBS 10118</strain>
    </source>
</reference>
<feature type="compositionally biased region" description="Basic and acidic residues" evidence="1">
    <location>
        <begin position="301"/>
        <end position="313"/>
    </location>
</feature>
<feature type="region of interest" description="Disordered" evidence="1">
    <location>
        <begin position="1"/>
        <end position="162"/>
    </location>
</feature>
<evidence type="ECO:0000256" key="1">
    <source>
        <dbReference type="SAM" id="MobiDB-lite"/>
    </source>
</evidence>
<dbReference type="OrthoDB" id="2537432at2759"/>
<dbReference type="AlphaFoldDB" id="A0A1B9G4I3"/>
<dbReference type="STRING" id="1296100.A0A1B9G4I3"/>
<feature type="region of interest" description="Disordered" evidence="1">
    <location>
        <begin position="243"/>
        <end position="313"/>
    </location>
</feature>
<feature type="compositionally biased region" description="Basic and acidic residues" evidence="1">
    <location>
        <begin position="264"/>
        <end position="286"/>
    </location>
</feature>
<sequence length="313" mass="33429">MSMADERPGRAIYSTGRGGAGNLMKSPTRGQDFDAQPGVERGRELSPHPVDEKITHSGRGGAGNIHRSTSRSRTREQEKQDAQEALLQEKMIAERRGRQAVEGGFSTGRGGAGNIERSKSRSRSAVRGGASIAGKDDSSSLAPTVSHRVHGTGRGGFGNILEEGKNSLDLEKEDARRKYEEEVIARHQAGEANQPGLIPFGVVHSYTSGKGGAGNLHTHDPTHADPDLANLSLEEREAHARVHAHDKQHYVNTGRGGAGNMIPPHKEHSPAPDGDRGRGRSSDGHKGGVIGNVLRSISRATGREKSVDGRRND</sequence>
<reference evidence="2" key="2">
    <citation type="submission" date="2014-01" db="EMBL/GenBank/DDBJ databases">
        <title>Evolution of pathogenesis and genome organization in the Tremellales.</title>
        <authorList>
            <person name="Cuomo C."/>
            <person name="Litvintseva A."/>
            <person name="Heitman J."/>
            <person name="Chen Y."/>
            <person name="Sun S."/>
            <person name="Springer D."/>
            <person name="Dromer F."/>
            <person name="Young S."/>
            <person name="Zeng Q."/>
            <person name="Chapman S."/>
            <person name="Gujja S."/>
            <person name="Saif S."/>
            <person name="Birren B."/>
        </authorList>
    </citation>
    <scope>NUCLEOTIDE SEQUENCE</scope>
    <source>
        <strain evidence="2">CBS 10118</strain>
    </source>
</reference>
<proteinExistence type="predicted"/>
<accession>A0A1B9G4I3</accession>
<dbReference type="Pfam" id="PF12223">
    <property type="entry name" value="DUF3602"/>
    <property type="match status" value="3"/>
</dbReference>
<dbReference type="EMBL" id="KI894020">
    <property type="protein sequence ID" value="OCF25945.1"/>
    <property type="molecule type" value="Genomic_DNA"/>
</dbReference>
<dbReference type="InterPro" id="IPR053203">
    <property type="entry name" value="Cisplatin_resist-associated"/>
</dbReference>
<organism evidence="2">
    <name type="scientific">Kwoniella bestiolae CBS 10118</name>
    <dbReference type="NCBI Taxonomy" id="1296100"/>
    <lineage>
        <taxon>Eukaryota</taxon>
        <taxon>Fungi</taxon>
        <taxon>Dikarya</taxon>
        <taxon>Basidiomycota</taxon>
        <taxon>Agaricomycotina</taxon>
        <taxon>Tremellomycetes</taxon>
        <taxon>Tremellales</taxon>
        <taxon>Cryptococcaceae</taxon>
        <taxon>Kwoniella</taxon>
    </lineage>
</organism>
<gene>
    <name evidence="2" type="ORF">I302_03622</name>
</gene>
<evidence type="ECO:0000313" key="2">
    <source>
        <dbReference type="EMBL" id="OCF25945.1"/>
    </source>
</evidence>
<dbReference type="VEuPathDB" id="FungiDB:I302_03622"/>
<dbReference type="PANTHER" id="PTHR34693:SF1">
    <property type="entry name" value="PROTEIN PAR32"/>
    <property type="match status" value="1"/>
</dbReference>